<comment type="caution">
    <text evidence="1">The sequence shown here is derived from an EMBL/GenBank/DDBJ whole genome shotgun (WGS) entry which is preliminary data.</text>
</comment>
<organism evidence="1 2">
    <name type="scientific">Elysia crispata</name>
    <name type="common">lettuce slug</name>
    <dbReference type="NCBI Taxonomy" id="231223"/>
    <lineage>
        <taxon>Eukaryota</taxon>
        <taxon>Metazoa</taxon>
        <taxon>Spiralia</taxon>
        <taxon>Lophotrochozoa</taxon>
        <taxon>Mollusca</taxon>
        <taxon>Gastropoda</taxon>
        <taxon>Heterobranchia</taxon>
        <taxon>Euthyneura</taxon>
        <taxon>Panpulmonata</taxon>
        <taxon>Sacoglossa</taxon>
        <taxon>Placobranchoidea</taxon>
        <taxon>Plakobranchidae</taxon>
        <taxon>Elysia</taxon>
    </lineage>
</organism>
<protein>
    <submittedName>
        <fullName evidence="1">Uncharacterized protein</fullName>
    </submittedName>
</protein>
<accession>A0AAE1CWS4</accession>
<dbReference type="Proteomes" id="UP001283361">
    <property type="component" value="Unassembled WGS sequence"/>
</dbReference>
<proteinExistence type="predicted"/>
<reference evidence="1" key="1">
    <citation type="journal article" date="2023" name="G3 (Bethesda)">
        <title>A reference genome for the long-term kleptoplast-retaining sea slug Elysia crispata morphotype clarki.</title>
        <authorList>
            <person name="Eastman K.E."/>
            <person name="Pendleton A.L."/>
            <person name="Shaikh M.A."/>
            <person name="Suttiyut T."/>
            <person name="Ogas R."/>
            <person name="Tomko P."/>
            <person name="Gavelis G."/>
            <person name="Widhalm J.R."/>
            <person name="Wisecaver J.H."/>
        </authorList>
    </citation>
    <scope>NUCLEOTIDE SEQUENCE</scope>
    <source>
        <strain evidence="1">ECLA1</strain>
    </source>
</reference>
<dbReference type="AlphaFoldDB" id="A0AAE1CWS4"/>
<name>A0AAE1CWS4_9GAST</name>
<sequence>MGRALHNVQDEDGLFSDSVYLTEGRSLVVFNMSPGRTILPNTLHTTVSEFPEFTHLAQSYSSWCVAFRHADIKMAASIPIIPHSYRQEVVVKFRVNA</sequence>
<dbReference type="EMBL" id="JAWDGP010006426">
    <property type="protein sequence ID" value="KAK3741446.1"/>
    <property type="molecule type" value="Genomic_DNA"/>
</dbReference>
<keyword evidence="2" id="KW-1185">Reference proteome</keyword>
<evidence type="ECO:0000313" key="2">
    <source>
        <dbReference type="Proteomes" id="UP001283361"/>
    </source>
</evidence>
<gene>
    <name evidence="1" type="ORF">RRG08_017576</name>
</gene>
<evidence type="ECO:0000313" key="1">
    <source>
        <dbReference type="EMBL" id="KAK3741446.1"/>
    </source>
</evidence>